<dbReference type="RefSeq" id="WP_310257840.1">
    <property type="nucleotide sequence ID" value="NZ_JAVDWA010000002.1"/>
</dbReference>
<dbReference type="GO" id="GO:0000010">
    <property type="term" value="F:heptaprenyl diphosphate synthase activity"/>
    <property type="evidence" value="ECO:0007669"/>
    <property type="project" value="UniProtKB-EC"/>
</dbReference>
<name>A0ABU1TZD8_9BACL</name>
<keyword evidence="1" id="KW-0808">Transferase</keyword>
<sequence length="235" mass="27505">MNTMEHIQRLKQHTLLLMQHSYVNEYLPLPALNEAKVFITYCLLRELDMEEAVETEIFSSILMIQSALDRHEDILNQDIKTNKKKRQLVVLSGDYFSSLYYQLLSRCENLQLVSYLSQAVKMINEHKTMLHDQRTNQLSSLKFIQSVGKIESLLYTKAAESLGLEKYIPFIERYLLLSHYQNKEARSSLNDEQSAYLKKCEIDIKEKKVEIPLLVEREDDSMYAEIENDLMLGEG</sequence>
<dbReference type="Pfam" id="PF07307">
    <property type="entry name" value="HEPPP_synt_1"/>
    <property type="match status" value="1"/>
</dbReference>
<evidence type="ECO:0000313" key="1">
    <source>
        <dbReference type="EMBL" id="MDR7072547.1"/>
    </source>
</evidence>
<dbReference type="EC" id="2.5.1.30" evidence="1"/>
<dbReference type="Gene3D" id="1.20.120.1450">
    <property type="match status" value="1"/>
</dbReference>
<reference evidence="1 2" key="1">
    <citation type="submission" date="2023-07" db="EMBL/GenBank/DDBJ databases">
        <title>Sorghum-associated microbial communities from plants grown in Nebraska, USA.</title>
        <authorList>
            <person name="Schachtman D."/>
        </authorList>
    </citation>
    <scope>NUCLEOTIDE SEQUENCE [LARGE SCALE GENOMIC DNA]</scope>
    <source>
        <strain evidence="1 2">BE211</strain>
    </source>
</reference>
<keyword evidence="2" id="KW-1185">Reference proteome</keyword>
<protein>
    <submittedName>
        <fullName evidence="1">Heptaprenyl diphosphate synthase</fullName>
        <ecNumber evidence="1">2.5.1.30</ecNumber>
    </submittedName>
</protein>
<gene>
    <name evidence="1" type="ORF">J2X07_001524</name>
</gene>
<comment type="caution">
    <text evidence="1">The sequence shown here is derived from an EMBL/GenBank/DDBJ whole genome shotgun (WGS) entry which is preliminary data.</text>
</comment>
<dbReference type="Proteomes" id="UP001258181">
    <property type="component" value="Unassembled WGS sequence"/>
</dbReference>
<proteinExistence type="predicted"/>
<dbReference type="EMBL" id="JAVDWA010000002">
    <property type="protein sequence ID" value="MDR7072547.1"/>
    <property type="molecule type" value="Genomic_DNA"/>
</dbReference>
<evidence type="ECO:0000313" key="2">
    <source>
        <dbReference type="Proteomes" id="UP001258181"/>
    </source>
</evidence>
<dbReference type="InterPro" id="IPR009920">
    <property type="entry name" value="HEPPP_synth_su1"/>
</dbReference>
<organism evidence="1 2">
    <name type="scientific">Fictibacillus barbaricus</name>
    <dbReference type="NCBI Taxonomy" id="182136"/>
    <lineage>
        <taxon>Bacteria</taxon>
        <taxon>Bacillati</taxon>
        <taxon>Bacillota</taxon>
        <taxon>Bacilli</taxon>
        <taxon>Bacillales</taxon>
        <taxon>Fictibacillaceae</taxon>
        <taxon>Fictibacillus</taxon>
    </lineage>
</organism>
<accession>A0ABU1TZD8</accession>